<dbReference type="AlphaFoldDB" id="A0A9Q1CBU3"/>
<accession>A0A9Q1CBU3</accession>
<evidence type="ECO:0000313" key="2">
    <source>
        <dbReference type="Proteomes" id="UP001152320"/>
    </source>
</evidence>
<sequence>MATPGPLTVCKVLNSSPALAELKKHPCDHSLVSFTCGDFSRLCIAQGGEIPSEQWLVPLRTTARHLDSLTSLIFLESQHGEHLASFSPYRLQKLSLFNTNLFLQMNAASRTPPLPSCITSTKL</sequence>
<comment type="caution">
    <text evidence="1">The sequence shown here is derived from an EMBL/GenBank/DDBJ whole genome shotgun (WGS) entry which is preliminary data.</text>
</comment>
<gene>
    <name evidence="1" type="ORF">HOLleu_13003</name>
</gene>
<evidence type="ECO:0000313" key="1">
    <source>
        <dbReference type="EMBL" id="KAJ8042037.1"/>
    </source>
</evidence>
<proteinExistence type="predicted"/>
<organism evidence="1 2">
    <name type="scientific">Holothuria leucospilota</name>
    <name type="common">Black long sea cucumber</name>
    <name type="synonym">Mertensiothuria leucospilota</name>
    <dbReference type="NCBI Taxonomy" id="206669"/>
    <lineage>
        <taxon>Eukaryota</taxon>
        <taxon>Metazoa</taxon>
        <taxon>Echinodermata</taxon>
        <taxon>Eleutherozoa</taxon>
        <taxon>Echinozoa</taxon>
        <taxon>Holothuroidea</taxon>
        <taxon>Aspidochirotacea</taxon>
        <taxon>Aspidochirotida</taxon>
        <taxon>Holothuriidae</taxon>
        <taxon>Holothuria</taxon>
    </lineage>
</organism>
<dbReference type="Proteomes" id="UP001152320">
    <property type="component" value="Chromosome 5"/>
</dbReference>
<protein>
    <submittedName>
        <fullName evidence="1">Uncharacterized protein</fullName>
    </submittedName>
</protein>
<dbReference type="EMBL" id="JAIZAY010000005">
    <property type="protein sequence ID" value="KAJ8042037.1"/>
    <property type="molecule type" value="Genomic_DNA"/>
</dbReference>
<name>A0A9Q1CBU3_HOLLE</name>
<reference evidence="1" key="1">
    <citation type="submission" date="2021-10" db="EMBL/GenBank/DDBJ databases">
        <title>Tropical sea cucumber genome reveals ecological adaptation and Cuvierian tubules defense mechanism.</title>
        <authorList>
            <person name="Chen T."/>
        </authorList>
    </citation>
    <scope>NUCLEOTIDE SEQUENCE</scope>
    <source>
        <strain evidence="1">Nanhai2018</strain>
        <tissue evidence="1">Muscle</tissue>
    </source>
</reference>
<keyword evidence="2" id="KW-1185">Reference proteome</keyword>